<protein>
    <submittedName>
        <fullName evidence="1">345_t:CDS:1</fullName>
    </submittedName>
</protein>
<dbReference type="AlphaFoldDB" id="A0A9N9H423"/>
<evidence type="ECO:0000313" key="1">
    <source>
        <dbReference type="EMBL" id="CAG8645736.1"/>
    </source>
</evidence>
<gene>
    <name evidence="1" type="ORF">DEBURN_LOCUS11306</name>
</gene>
<name>A0A9N9H423_9GLOM</name>
<sequence length="187" mass="21246">KNKKSTELLNCIKCDKKIFANPNKAFTILLCGHVFHKEFIKLDSQFSTSSTVGKMKKQLTIQSQEIINGEIPNIDNRENKNKVNSKKINTDIIEVGQKKPIEVTNEETSMILNKSPSKKTKIKKDESSILKKLIKNLTTDVPTRVSKNLKTTNKELKLTNRKIKATAMVRVEIIKEIPESKLNNKAL</sequence>
<feature type="non-terminal residue" evidence="1">
    <location>
        <position position="187"/>
    </location>
</feature>
<evidence type="ECO:0000313" key="2">
    <source>
        <dbReference type="Proteomes" id="UP000789706"/>
    </source>
</evidence>
<reference evidence="1" key="1">
    <citation type="submission" date="2021-06" db="EMBL/GenBank/DDBJ databases">
        <authorList>
            <person name="Kallberg Y."/>
            <person name="Tangrot J."/>
            <person name="Rosling A."/>
        </authorList>
    </citation>
    <scope>NUCLEOTIDE SEQUENCE</scope>
    <source>
        <strain evidence="1">AZ414A</strain>
    </source>
</reference>
<dbReference type="EMBL" id="CAJVPK010005637">
    <property type="protein sequence ID" value="CAG8645736.1"/>
    <property type="molecule type" value="Genomic_DNA"/>
</dbReference>
<dbReference type="OrthoDB" id="8062037at2759"/>
<keyword evidence="2" id="KW-1185">Reference proteome</keyword>
<accession>A0A9N9H423</accession>
<comment type="caution">
    <text evidence="1">The sequence shown here is derived from an EMBL/GenBank/DDBJ whole genome shotgun (WGS) entry which is preliminary data.</text>
</comment>
<organism evidence="1 2">
    <name type="scientific">Diversispora eburnea</name>
    <dbReference type="NCBI Taxonomy" id="1213867"/>
    <lineage>
        <taxon>Eukaryota</taxon>
        <taxon>Fungi</taxon>
        <taxon>Fungi incertae sedis</taxon>
        <taxon>Mucoromycota</taxon>
        <taxon>Glomeromycotina</taxon>
        <taxon>Glomeromycetes</taxon>
        <taxon>Diversisporales</taxon>
        <taxon>Diversisporaceae</taxon>
        <taxon>Diversispora</taxon>
    </lineage>
</organism>
<proteinExistence type="predicted"/>
<dbReference type="Proteomes" id="UP000789706">
    <property type="component" value="Unassembled WGS sequence"/>
</dbReference>